<feature type="region of interest" description="Disordered" evidence="1">
    <location>
        <begin position="1"/>
        <end position="40"/>
    </location>
</feature>
<evidence type="ECO:0000256" key="1">
    <source>
        <dbReference type="SAM" id="MobiDB-lite"/>
    </source>
</evidence>
<organism evidence="2 3">
    <name type="scientific">Coprinopsis marcescibilis</name>
    <name type="common">Agaric fungus</name>
    <name type="synonym">Psathyrella marcescibilis</name>
    <dbReference type="NCBI Taxonomy" id="230819"/>
    <lineage>
        <taxon>Eukaryota</taxon>
        <taxon>Fungi</taxon>
        <taxon>Dikarya</taxon>
        <taxon>Basidiomycota</taxon>
        <taxon>Agaricomycotina</taxon>
        <taxon>Agaricomycetes</taxon>
        <taxon>Agaricomycetidae</taxon>
        <taxon>Agaricales</taxon>
        <taxon>Agaricineae</taxon>
        <taxon>Psathyrellaceae</taxon>
        <taxon>Coprinopsis</taxon>
    </lineage>
</organism>
<name>A0A5C3L7E1_COPMA</name>
<feature type="compositionally biased region" description="Basic residues" evidence="1">
    <location>
        <begin position="23"/>
        <end position="40"/>
    </location>
</feature>
<protein>
    <submittedName>
        <fullName evidence="2">Uncharacterized protein</fullName>
    </submittedName>
</protein>
<feature type="compositionally biased region" description="Polar residues" evidence="1">
    <location>
        <begin position="1"/>
        <end position="22"/>
    </location>
</feature>
<keyword evidence="3" id="KW-1185">Reference proteome</keyword>
<feature type="compositionally biased region" description="Acidic residues" evidence="1">
    <location>
        <begin position="439"/>
        <end position="449"/>
    </location>
</feature>
<feature type="compositionally biased region" description="Basic and acidic residues" evidence="1">
    <location>
        <begin position="450"/>
        <end position="463"/>
    </location>
</feature>
<feature type="compositionally biased region" description="Polar residues" evidence="1">
    <location>
        <begin position="464"/>
        <end position="483"/>
    </location>
</feature>
<evidence type="ECO:0000313" key="2">
    <source>
        <dbReference type="EMBL" id="TFK28670.1"/>
    </source>
</evidence>
<dbReference type="EMBL" id="ML210154">
    <property type="protein sequence ID" value="TFK28670.1"/>
    <property type="molecule type" value="Genomic_DNA"/>
</dbReference>
<dbReference type="Pfam" id="PF20414">
    <property type="entry name" value="DUF6698"/>
    <property type="match status" value="1"/>
</dbReference>
<dbReference type="Proteomes" id="UP000307440">
    <property type="component" value="Unassembled WGS sequence"/>
</dbReference>
<proteinExistence type="predicted"/>
<dbReference type="AlphaFoldDB" id="A0A5C3L7E1"/>
<dbReference type="InterPro" id="IPR046521">
    <property type="entry name" value="DUF6698"/>
</dbReference>
<reference evidence="2 3" key="1">
    <citation type="journal article" date="2019" name="Nat. Ecol. Evol.">
        <title>Megaphylogeny resolves global patterns of mushroom evolution.</title>
        <authorList>
            <person name="Varga T."/>
            <person name="Krizsan K."/>
            <person name="Foldi C."/>
            <person name="Dima B."/>
            <person name="Sanchez-Garcia M."/>
            <person name="Sanchez-Ramirez S."/>
            <person name="Szollosi G.J."/>
            <person name="Szarkandi J.G."/>
            <person name="Papp V."/>
            <person name="Albert L."/>
            <person name="Andreopoulos W."/>
            <person name="Angelini C."/>
            <person name="Antonin V."/>
            <person name="Barry K.W."/>
            <person name="Bougher N.L."/>
            <person name="Buchanan P."/>
            <person name="Buyck B."/>
            <person name="Bense V."/>
            <person name="Catcheside P."/>
            <person name="Chovatia M."/>
            <person name="Cooper J."/>
            <person name="Damon W."/>
            <person name="Desjardin D."/>
            <person name="Finy P."/>
            <person name="Geml J."/>
            <person name="Haridas S."/>
            <person name="Hughes K."/>
            <person name="Justo A."/>
            <person name="Karasinski D."/>
            <person name="Kautmanova I."/>
            <person name="Kiss B."/>
            <person name="Kocsube S."/>
            <person name="Kotiranta H."/>
            <person name="LaButti K.M."/>
            <person name="Lechner B.E."/>
            <person name="Liimatainen K."/>
            <person name="Lipzen A."/>
            <person name="Lukacs Z."/>
            <person name="Mihaltcheva S."/>
            <person name="Morgado L.N."/>
            <person name="Niskanen T."/>
            <person name="Noordeloos M.E."/>
            <person name="Ohm R.A."/>
            <person name="Ortiz-Santana B."/>
            <person name="Ovrebo C."/>
            <person name="Racz N."/>
            <person name="Riley R."/>
            <person name="Savchenko A."/>
            <person name="Shiryaev A."/>
            <person name="Soop K."/>
            <person name="Spirin V."/>
            <person name="Szebenyi C."/>
            <person name="Tomsovsky M."/>
            <person name="Tulloss R.E."/>
            <person name="Uehling J."/>
            <person name="Grigoriev I.V."/>
            <person name="Vagvolgyi C."/>
            <person name="Papp T."/>
            <person name="Martin F.M."/>
            <person name="Miettinen O."/>
            <person name="Hibbett D.S."/>
            <person name="Nagy L.G."/>
        </authorList>
    </citation>
    <scope>NUCLEOTIDE SEQUENCE [LARGE SCALE GENOMIC DNA]</scope>
    <source>
        <strain evidence="2 3">CBS 121175</strain>
    </source>
</reference>
<accession>A0A5C3L7E1</accession>
<feature type="region of interest" description="Disordered" evidence="1">
    <location>
        <begin position="428"/>
        <end position="549"/>
    </location>
</feature>
<gene>
    <name evidence="2" type="ORF">FA15DRAFT_700877</name>
</gene>
<sequence>MSRSSQPSQKCNKSKGSSQKQATSKKHKAPPPRVSAKGKRLLRLQKFLEEGADSDEEDSDLEDFMEAAAQALESSESSVEDEDEERVVRPAVGPLTAALKARITKVPAVGGKSIIQAAGQVAGLLHRMRHHYVTWKNVFFIQSCLDCGAYIDQDQQPIPLAKFKEINALEIQFFEFLCNSVPAFELELPALKARPLAMKALAKYLDMVVTSTRGTDIFRLKPASLTALNDWLTDSPFSSATVSSELAKANCGWRNLATAAAIVPQMQYAKFCEDPQSFCDDINNGRVSPPKANRLPMFCWDLSVYDAEVFDEGLFESPILFKAATLVLNGPSSTQSASSKAIIIKRGRSCFAVSQRITRITFEFIAYIVILVYWSFSDLTDFRQAEQGAFQYSMLYDTIVQQGKAEDDVSKRWIARLLETWSTHLLSPLPLQHTPDNNENTDNDMEESELDRLVALRMSRESASETQTRSQQPEDGPSTSSTDTPDERSATSSSSDNEGENDYNGMSSRPTSPPASSDAEPLTEDGDMDFASFRIPVTTGRYTKKTSKR</sequence>
<evidence type="ECO:0000313" key="3">
    <source>
        <dbReference type="Proteomes" id="UP000307440"/>
    </source>
</evidence>
<dbReference type="OrthoDB" id="3220614at2759"/>